<proteinExistence type="predicted"/>
<dbReference type="Ensembl" id="ENSAOCT00000018894.2">
    <property type="protein sequence ID" value="ENSAOCP00000027125.2"/>
    <property type="gene ID" value="ENSAOCG00000015755.2"/>
</dbReference>
<dbReference type="GO" id="GO:0007166">
    <property type="term" value="P:cell surface receptor signaling pathway"/>
    <property type="evidence" value="ECO:0007669"/>
    <property type="project" value="TreeGrafter"/>
</dbReference>
<dbReference type="GO" id="GO:0006955">
    <property type="term" value="P:immune response"/>
    <property type="evidence" value="ECO:0007669"/>
    <property type="project" value="TreeGrafter"/>
</dbReference>
<feature type="domain" description="Ig-like" evidence="4">
    <location>
        <begin position="203"/>
        <end position="268"/>
    </location>
</feature>
<dbReference type="SMART" id="SM00409">
    <property type="entry name" value="IG"/>
    <property type="match status" value="2"/>
</dbReference>
<keyword evidence="3" id="KW-0472">Membrane</keyword>
<feature type="transmembrane region" description="Helical" evidence="3">
    <location>
        <begin position="291"/>
        <end position="314"/>
    </location>
</feature>
<evidence type="ECO:0000256" key="2">
    <source>
        <dbReference type="ARBA" id="ARBA00023157"/>
    </source>
</evidence>
<protein>
    <recommendedName>
        <fullName evidence="4">Ig-like domain-containing protein</fullName>
    </recommendedName>
</protein>
<reference evidence="5 6" key="1">
    <citation type="submission" date="2022-01" db="EMBL/GenBank/DDBJ databases">
        <title>A chromosome-scale genome assembly of the false clownfish, Amphiprion ocellaris.</title>
        <authorList>
            <person name="Ryu T."/>
        </authorList>
    </citation>
    <scope>NUCLEOTIDE SEQUENCE [LARGE SCALE GENOMIC DNA]</scope>
</reference>
<reference evidence="5" key="3">
    <citation type="submission" date="2025-09" db="UniProtKB">
        <authorList>
            <consortium name="Ensembl"/>
        </authorList>
    </citation>
    <scope>IDENTIFICATION</scope>
</reference>
<dbReference type="InterPro" id="IPR007110">
    <property type="entry name" value="Ig-like_dom"/>
</dbReference>
<dbReference type="AlphaFoldDB" id="A0A3Q1CJE5"/>
<dbReference type="Gene3D" id="2.60.40.10">
    <property type="entry name" value="Immunoglobulins"/>
    <property type="match status" value="2"/>
</dbReference>
<keyword evidence="3" id="KW-0812">Transmembrane</keyword>
<dbReference type="PANTHER" id="PTHR11481:SF64">
    <property type="entry name" value="FC RECEPTOR-LIKE PROTEIN 4"/>
    <property type="match status" value="1"/>
</dbReference>
<sequence length="328" mass="36318">MTGLIELVVFLPPDKARPDLTVCPSWLSPGASVTLNCTVTNQSAGWSFFWYQIVSVQPNNSYIYELLPGRIDGTEQTSSIVHGQKNTAGYACRAGRGDPVFSTKYSQPKFVCVSPSWLSPGTSVTLMQHFGSKSVSLRCDGNSTKWRVSRFTDDGFQRQCFFWGTMNGSTCNLNWMWYGNAVYWCESGSAFSNAVNITGEYNDGIILVSPVHPVTEGDSVTLGCKLRTQNVLSNVFFYKDNKLIQNDSRGEMSISAVSESDEGFYKCQYSGKESPQSWMAVKSSSSEKSSFPVLLITGLVCGVLLILILLFLLVCCCRKIKGEMFYIQ</sequence>
<dbReference type="GO" id="GO:0004888">
    <property type="term" value="F:transmembrane signaling receptor activity"/>
    <property type="evidence" value="ECO:0007669"/>
    <property type="project" value="TreeGrafter"/>
</dbReference>
<dbReference type="Proteomes" id="UP001501940">
    <property type="component" value="Chromosome 23"/>
</dbReference>
<evidence type="ECO:0000313" key="6">
    <source>
        <dbReference type="Proteomes" id="UP001501940"/>
    </source>
</evidence>
<dbReference type="PROSITE" id="PS50835">
    <property type="entry name" value="IG_LIKE"/>
    <property type="match status" value="2"/>
</dbReference>
<feature type="domain" description="Ig-like" evidence="4">
    <location>
        <begin position="18"/>
        <end position="94"/>
    </location>
</feature>
<reference evidence="5" key="2">
    <citation type="submission" date="2025-08" db="UniProtKB">
        <authorList>
            <consortium name="Ensembl"/>
        </authorList>
    </citation>
    <scope>IDENTIFICATION</scope>
</reference>
<dbReference type="GO" id="GO:0009897">
    <property type="term" value="C:external side of plasma membrane"/>
    <property type="evidence" value="ECO:0007669"/>
    <property type="project" value="TreeGrafter"/>
</dbReference>
<keyword evidence="3" id="KW-1133">Transmembrane helix</keyword>
<dbReference type="InterPro" id="IPR013783">
    <property type="entry name" value="Ig-like_fold"/>
</dbReference>
<dbReference type="SUPFAM" id="SSF48726">
    <property type="entry name" value="Immunoglobulin"/>
    <property type="match status" value="2"/>
</dbReference>
<dbReference type="GeneTree" id="ENSGT00990000203754"/>
<name>A0A3Q1CJE5_AMPOC</name>
<evidence type="ECO:0000256" key="3">
    <source>
        <dbReference type="SAM" id="Phobius"/>
    </source>
</evidence>
<dbReference type="OMA" id="YCRWLIQ"/>
<dbReference type="InterPro" id="IPR003598">
    <property type="entry name" value="Ig_sub2"/>
</dbReference>
<keyword evidence="1" id="KW-0732">Signal</keyword>
<dbReference type="InterPro" id="IPR003599">
    <property type="entry name" value="Ig_sub"/>
</dbReference>
<keyword evidence="6" id="KW-1185">Reference proteome</keyword>
<dbReference type="PANTHER" id="PTHR11481">
    <property type="entry name" value="IMMUNOGLOBULIN FC RECEPTOR"/>
    <property type="match status" value="1"/>
</dbReference>
<dbReference type="SMART" id="SM00408">
    <property type="entry name" value="IGc2"/>
    <property type="match status" value="1"/>
</dbReference>
<dbReference type="InterPro" id="IPR050488">
    <property type="entry name" value="Ig_Fc_receptor"/>
</dbReference>
<organism evidence="5 6">
    <name type="scientific">Amphiprion ocellaris</name>
    <name type="common">Clown anemonefish</name>
    <dbReference type="NCBI Taxonomy" id="80972"/>
    <lineage>
        <taxon>Eukaryota</taxon>
        <taxon>Metazoa</taxon>
        <taxon>Chordata</taxon>
        <taxon>Craniata</taxon>
        <taxon>Vertebrata</taxon>
        <taxon>Euteleostomi</taxon>
        <taxon>Actinopterygii</taxon>
        <taxon>Neopterygii</taxon>
        <taxon>Teleostei</taxon>
        <taxon>Neoteleostei</taxon>
        <taxon>Acanthomorphata</taxon>
        <taxon>Ovalentaria</taxon>
        <taxon>Pomacentridae</taxon>
        <taxon>Amphiprion</taxon>
    </lineage>
</organism>
<keyword evidence="2" id="KW-1015">Disulfide bond</keyword>
<accession>A0A3Q1CJE5</accession>
<dbReference type="InterPro" id="IPR036179">
    <property type="entry name" value="Ig-like_dom_sf"/>
</dbReference>
<evidence type="ECO:0000256" key="1">
    <source>
        <dbReference type="ARBA" id="ARBA00022729"/>
    </source>
</evidence>
<evidence type="ECO:0000313" key="5">
    <source>
        <dbReference type="Ensembl" id="ENSAOCP00000027125.2"/>
    </source>
</evidence>
<dbReference type="Pfam" id="PF13895">
    <property type="entry name" value="Ig_2"/>
    <property type="match status" value="1"/>
</dbReference>
<evidence type="ECO:0000259" key="4">
    <source>
        <dbReference type="PROSITE" id="PS50835"/>
    </source>
</evidence>